<evidence type="ECO:0000313" key="1">
    <source>
        <dbReference type="EMBL" id="GBF82206.1"/>
    </source>
</evidence>
<dbReference type="OrthoDB" id="572369at2"/>
<protein>
    <submittedName>
        <fullName evidence="1">Uncharacterized protein</fullName>
    </submittedName>
</protein>
<dbReference type="EMBL" id="BDQK01000016">
    <property type="protein sequence ID" value="GBF82206.1"/>
    <property type="molecule type" value="Genomic_DNA"/>
</dbReference>
<gene>
    <name evidence="1" type="ORF">AsFPU1_3634</name>
</gene>
<dbReference type="RefSeq" id="WP_124978640.1">
    <property type="nucleotide sequence ID" value="NZ_BDQK01000016.1"/>
</dbReference>
<evidence type="ECO:0000313" key="2">
    <source>
        <dbReference type="Proteomes" id="UP000287247"/>
    </source>
</evidence>
<proteinExistence type="predicted"/>
<comment type="caution">
    <text evidence="1">The sequence shown here is derived from an EMBL/GenBank/DDBJ whole genome shotgun (WGS) entry which is preliminary data.</text>
</comment>
<sequence>MEILTSEILGASKFDQAVLKIGLINICNQESYIGQEMKQLYNAWKDETDEAINNPWLDLHQFIIYVPHPEQQYEGVTLEEGLSLGYNIEVEPVKDRNDVPYNIPDGGHFVVILKQTTPDADFRIAATGIFIRPLALLSLDVVIDPDEGKYQHQLIKHPIIRDYPQGWEQKLSQFINREIRSEDLPYVIGFVDQAENTDYRSPSWSEVYLSGQGFAGF</sequence>
<reference evidence="2" key="1">
    <citation type="submission" date="2017-05" db="EMBL/GenBank/DDBJ databases">
        <title>Physiological properties and genetic analysis related to exopolysaccharide production of fresh-water unicellular cyanobacterium Aphanothece sacrum, Suizenji Nori, that has been cultured as a food source in Japan.</title>
        <authorList>
            <person name="Kanesaki Y."/>
            <person name="Yoshikawa S."/>
            <person name="Ohki K."/>
        </authorList>
    </citation>
    <scope>NUCLEOTIDE SEQUENCE [LARGE SCALE GENOMIC DNA]</scope>
    <source>
        <strain evidence="2">FPU1</strain>
    </source>
</reference>
<dbReference type="AlphaFoldDB" id="A0A401ILU5"/>
<organism evidence="1 2">
    <name type="scientific">Aphanothece sacrum FPU1</name>
    <dbReference type="NCBI Taxonomy" id="1920663"/>
    <lineage>
        <taxon>Bacteria</taxon>
        <taxon>Bacillati</taxon>
        <taxon>Cyanobacteriota</taxon>
        <taxon>Cyanophyceae</taxon>
        <taxon>Oscillatoriophycideae</taxon>
        <taxon>Chroococcales</taxon>
        <taxon>Aphanothecaceae</taxon>
        <taxon>Aphanothece</taxon>
    </lineage>
</organism>
<keyword evidence="2" id="KW-1185">Reference proteome</keyword>
<accession>A0A401ILU5</accession>
<name>A0A401ILU5_APHSA</name>
<dbReference type="Proteomes" id="UP000287247">
    <property type="component" value="Unassembled WGS sequence"/>
</dbReference>